<keyword evidence="10 13" id="KW-0863">Zinc-finger</keyword>
<keyword evidence="12" id="KW-0862">Zinc</keyword>
<evidence type="ECO:0000256" key="2">
    <source>
        <dbReference type="ARBA" id="ARBA00001947"/>
    </source>
</evidence>
<dbReference type="AlphaFoldDB" id="A0AAV9EF66"/>
<evidence type="ECO:0000259" key="15">
    <source>
        <dbReference type="PROSITE" id="PS50089"/>
    </source>
</evidence>
<name>A0AAV9EF66_ACOCL</name>
<dbReference type="PROSITE" id="PS50158">
    <property type="entry name" value="ZF_CCHC"/>
    <property type="match status" value="1"/>
</dbReference>
<evidence type="ECO:0000256" key="6">
    <source>
        <dbReference type="ARBA" id="ARBA00012251"/>
    </source>
</evidence>
<organism evidence="18 19">
    <name type="scientific">Acorus calamus</name>
    <name type="common">Sweet flag</name>
    <dbReference type="NCBI Taxonomy" id="4465"/>
    <lineage>
        <taxon>Eukaryota</taxon>
        <taxon>Viridiplantae</taxon>
        <taxon>Streptophyta</taxon>
        <taxon>Embryophyta</taxon>
        <taxon>Tracheophyta</taxon>
        <taxon>Spermatophyta</taxon>
        <taxon>Magnoliopsida</taxon>
        <taxon>Liliopsida</taxon>
        <taxon>Acoraceae</taxon>
        <taxon>Acorus</taxon>
    </lineage>
</organism>
<evidence type="ECO:0000313" key="19">
    <source>
        <dbReference type="Proteomes" id="UP001180020"/>
    </source>
</evidence>
<dbReference type="PROSITE" id="PS00518">
    <property type="entry name" value="ZF_RING_1"/>
    <property type="match status" value="1"/>
</dbReference>
<keyword evidence="19" id="KW-1185">Reference proteome</keyword>
<comment type="function">
    <text evidence="3">Might act as an E3 ubiquitin-protein ligase, or as part of E3 complex, which accepts ubiquitin from specific E2 ubiquitin-conjugating enzymes and then transfers it to substrates.</text>
</comment>
<proteinExistence type="inferred from homology"/>
<evidence type="ECO:0000256" key="11">
    <source>
        <dbReference type="ARBA" id="ARBA00022786"/>
    </source>
</evidence>
<accession>A0AAV9EF66</accession>
<dbReference type="Gene3D" id="3.30.40.10">
    <property type="entry name" value="Zinc/RING finger domain, C3HC4 (zinc finger)"/>
    <property type="match status" value="1"/>
</dbReference>
<protein>
    <recommendedName>
        <fullName evidence="6">RBR-type E3 ubiquitin transferase</fullName>
        <ecNumber evidence="6">2.3.2.31</ecNumber>
    </recommendedName>
</protein>
<comment type="cofactor">
    <cofactor evidence="2">
        <name>Zn(2+)</name>
        <dbReference type="ChEBI" id="CHEBI:29105"/>
    </cofactor>
</comment>
<dbReference type="InterPro" id="IPR001878">
    <property type="entry name" value="Znf_CCHC"/>
</dbReference>
<keyword evidence="9" id="KW-0677">Repeat</keyword>
<evidence type="ECO:0000256" key="9">
    <source>
        <dbReference type="ARBA" id="ARBA00022737"/>
    </source>
</evidence>
<feature type="region of interest" description="Disordered" evidence="14">
    <location>
        <begin position="1"/>
        <end position="25"/>
    </location>
</feature>
<dbReference type="EMBL" id="JAUJYO010000007">
    <property type="protein sequence ID" value="KAK1312276.1"/>
    <property type="molecule type" value="Genomic_DNA"/>
</dbReference>
<dbReference type="Proteomes" id="UP001180020">
    <property type="component" value="Unassembled WGS sequence"/>
</dbReference>
<dbReference type="GO" id="GO:0003676">
    <property type="term" value="F:nucleic acid binding"/>
    <property type="evidence" value="ECO:0007669"/>
    <property type="project" value="InterPro"/>
</dbReference>
<evidence type="ECO:0000256" key="3">
    <source>
        <dbReference type="ARBA" id="ARBA00003976"/>
    </source>
</evidence>
<keyword evidence="11" id="KW-0833">Ubl conjugation pathway</keyword>
<dbReference type="InterPro" id="IPR001841">
    <property type="entry name" value="Znf_RING"/>
</dbReference>
<dbReference type="CDD" id="cd20346">
    <property type="entry name" value="BRcat_RBR_ANKIB1"/>
    <property type="match status" value="1"/>
</dbReference>
<dbReference type="InterPro" id="IPR018957">
    <property type="entry name" value="Znf_C3HC4_RING-type"/>
</dbReference>
<evidence type="ECO:0000256" key="5">
    <source>
        <dbReference type="ARBA" id="ARBA00005884"/>
    </source>
</evidence>
<evidence type="ECO:0000256" key="7">
    <source>
        <dbReference type="ARBA" id="ARBA00022679"/>
    </source>
</evidence>
<feature type="domain" description="RING-type" evidence="15">
    <location>
        <begin position="132"/>
        <end position="178"/>
    </location>
</feature>
<comment type="caution">
    <text evidence="18">The sequence shown here is derived from an EMBL/GenBank/DDBJ whole genome shotgun (WGS) entry which is preliminary data.</text>
</comment>
<evidence type="ECO:0000256" key="12">
    <source>
        <dbReference type="ARBA" id="ARBA00022833"/>
    </source>
</evidence>
<dbReference type="GO" id="GO:0008270">
    <property type="term" value="F:zinc ion binding"/>
    <property type="evidence" value="ECO:0007669"/>
    <property type="project" value="UniProtKB-KW"/>
</dbReference>
<dbReference type="Pfam" id="PF00097">
    <property type="entry name" value="zf-C3HC4"/>
    <property type="match status" value="1"/>
</dbReference>
<dbReference type="InterPro" id="IPR017907">
    <property type="entry name" value="Znf_RING_CS"/>
</dbReference>
<evidence type="ECO:0000256" key="1">
    <source>
        <dbReference type="ARBA" id="ARBA00001798"/>
    </source>
</evidence>
<evidence type="ECO:0000256" key="10">
    <source>
        <dbReference type="ARBA" id="ARBA00022771"/>
    </source>
</evidence>
<comment type="similarity">
    <text evidence="5">Belongs to the RBR family. Ariadne subfamily.</text>
</comment>
<dbReference type="InterPro" id="IPR013083">
    <property type="entry name" value="Znf_RING/FYVE/PHD"/>
</dbReference>
<dbReference type="Gene3D" id="1.20.120.1750">
    <property type="match status" value="1"/>
</dbReference>
<feature type="domain" description="RING-type" evidence="17">
    <location>
        <begin position="128"/>
        <end position="337"/>
    </location>
</feature>
<dbReference type="Pfam" id="PF01485">
    <property type="entry name" value="IBR"/>
    <property type="match status" value="1"/>
</dbReference>
<dbReference type="EC" id="2.3.2.31" evidence="6"/>
<evidence type="ECO:0000259" key="17">
    <source>
        <dbReference type="PROSITE" id="PS51873"/>
    </source>
</evidence>
<reference evidence="18" key="1">
    <citation type="journal article" date="2023" name="Nat. Commun.">
        <title>Diploid and tetraploid genomes of Acorus and the evolution of monocots.</title>
        <authorList>
            <person name="Ma L."/>
            <person name="Liu K.W."/>
            <person name="Li Z."/>
            <person name="Hsiao Y.Y."/>
            <person name="Qi Y."/>
            <person name="Fu T."/>
            <person name="Tang G.D."/>
            <person name="Zhang D."/>
            <person name="Sun W.H."/>
            <person name="Liu D.K."/>
            <person name="Li Y."/>
            <person name="Chen G.Z."/>
            <person name="Liu X.D."/>
            <person name="Liao X.Y."/>
            <person name="Jiang Y.T."/>
            <person name="Yu X."/>
            <person name="Hao Y."/>
            <person name="Huang J."/>
            <person name="Zhao X.W."/>
            <person name="Ke S."/>
            <person name="Chen Y.Y."/>
            <person name="Wu W.L."/>
            <person name="Hsu J.L."/>
            <person name="Lin Y.F."/>
            <person name="Huang M.D."/>
            <person name="Li C.Y."/>
            <person name="Huang L."/>
            <person name="Wang Z.W."/>
            <person name="Zhao X."/>
            <person name="Zhong W.Y."/>
            <person name="Peng D.H."/>
            <person name="Ahmad S."/>
            <person name="Lan S."/>
            <person name="Zhang J.S."/>
            <person name="Tsai W.C."/>
            <person name="Van de Peer Y."/>
            <person name="Liu Z.J."/>
        </authorList>
    </citation>
    <scope>NUCLEOTIDE SEQUENCE</scope>
    <source>
        <strain evidence="18">CP</strain>
    </source>
</reference>
<evidence type="ECO:0000259" key="16">
    <source>
        <dbReference type="PROSITE" id="PS50158"/>
    </source>
</evidence>
<dbReference type="PROSITE" id="PS51873">
    <property type="entry name" value="TRIAD"/>
    <property type="match status" value="1"/>
</dbReference>
<keyword evidence="8" id="KW-0479">Metal-binding</keyword>
<dbReference type="PROSITE" id="PS50089">
    <property type="entry name" value="ZF_RING_2"/>
    <property type="match status" value="1"/>
</dbReference>
<feature type="domain" description="CCHC-type" evidence="16">
    <location>
        <begin position="251"/>
        <end position="264"/>
    </location>
</feature>
<dbReference type="SUPFAM" id="SSF57850">
    <property type="entry name" value="RING/U-box"/>
    <property type="match status" value="3"/>
</dbReference>
<dbReference type="PANTHER" id="PTHR11685">
    <property type="entry name" value="RBR FAMILY RING FINGER AND IBR DOMAIN-CONTAINING"/>
    <property type="match status" value="1"/>
</dbReference>
<gene>
    <name evidence="18" type="primary">ARI8</name>
    <name evidence="18" type="ORF">QJS10_CPA07g01105</name>
</gene>
<keyword evidence="7" id="KW-0808">Transferase</keyword>
<reference evidence="18" key="2">
    <citation type="submission" date="2023-06" db="EMBL/GenBank/DDBJ databases">
        <authorList>
            <person name="Ma L."/>
            <person name="Liu K.-W."/>
            <person name="Li Z."/>
            <person name="Hsiao Y.-Y."/>
            <person name="Qi Y."/>
            <person name="Fu T."/>
            <person name="Tang G."/>
            <person name="Zhang D."/>
            <person name="Sun W.-H."/>
            <person name="Liu D.-K."/>
            <person name="Li Y."/>
            <person name="Chen G.-Z."/>
            <person name="Liu X.-D."/>
            <person name="Liao X.-Y."/>
            <person name="Jiang Y.-T."/>
            <person name="Yu X."/>
            <person name="Hao Y."/>
            <person name="Huang J."/>
            <person name="Zhao X.-W."/>
            <person name="Ke S."/>
            <person name="Chen Y.-Y."/>
            <person name="Wu W.-L."/>
            <person name="Hsu J.-L."/>
            <person name="Lin Y.-F."/>
            <person name="Huang M.-D."/>
            <person name="Li C.-Y."/>
            <person name="Huang L."/>
            <person name="Wang Z.-W."/>
            <person name="Zhao X."/>
            <person name="Zhong W.-Y."/>
            <person name="Peng D.-H."/>
            <person name="Ahmad S."/>
            <person name="Lan S."/>
            <person name="Zhang J.-S."/>
            <person name="Tsai W.-C."/>
            <person name="Van De Peer Y."/>
            <person name="Liu Z.-J."/>
        </authorList>
    </citation>
    <scope>NUCLEOTIDE SEQUENCE</scope>
    <source>
        <strain evidence="18">CP</strain>
        <tissue evidence="18">Leaves</tissue>
    </source>
</reference>
<evidence type="ECO:0000256" key="13">
    <source>
        <dbReference type="PROSITE-ProRule" id="PRU00047"/>
    </source>
</evidence>
<evidence type="ECO:0000256" key="4">
    <source>
        <dbReference type="ARBA" id="ARBA00004906"/>
    </source>
</evidence>
<dbReference type="InterPro" id="IPR031127">
    <property type="entry name" value="E3_UB_ligase_RBR"/>
</dbReference>
<dbReference type="InterPro" id="IPR044066">
    <property type="entry name" value="TRIAD_supradom"/>
</dbReference>
<comment type="pathway">
    <text evidence="4">Protein modification; protein ubiquitination.</text>
</comment>
<sequence length="503" mass="56872">MSEVTTRPLKRLREAQPIEDDDEDDALMMMDFEDYEHYALDDTINDEDSSERDQDKNYTVLTESDIRARQSHDIDTLSAVLSLSPAASALLLLHHNWCVTNACESWYADEPAARARAGLSSSFESPPPSSLCRICLENHARVYMSAAACGHLFCNPCWTDYIGASARDGPGCLSLRCPDPSCGTAVGLDMVGRLASAGDKNLYHDYFTRSYVENNRRVKWCPAPGCRYAVEFVPAGDGLFEVTCACSHRFCWNCGEEAHRPVDCETVVEWVTKRKHMDESQSLDWIVFNSKPCPKCRRPIEKNNGCMHMTCRPPCAHEFCWVCLGAWSEHKTCAGLAAAADAPKTRKVGSLVPEWNAHYVGRLVANETSMTKAASDLRWLETEGLARLGEKQNVVDCLFVLDAWELIVECRRVIKWSYAYMYYLPREVGEGRKAFLEFLQGEAETGLEKFHKTAEKGLHAFLDDVEGWSEGFFDFRAELLHLTWVTEKYFENFFKALENGKSD</sequence>
<dbReference type="SMART" id="SM00647">
    <property type="entry name" value="IBR"/>
    <property type="match status" value="2"/>
</dbReference>
<evidence type="ECO:0000313" key="18">
    <source>
        <dbReference type="EMBL" id="KAK1312276.1"/>
    </source>
</evidence>
<dbReference type="GO" id="GO:0061630">
    <property type="term" value="F:ubiquitin protein ligase activity"/>
    <property type="evidence" value="ECO:0007669"/>
    <property type="project" value="UniProtKB-EC"/>
</dbReference>
<comment type="catalytic activity">
    <reaction evidence="1">
        <text>[E2 ubiquitin-conjugating enzyme]-S-ubiquitinyl-L-cysteine + [acceptor protein]-L-lysine = [E2 ubiquitin-conjugating enzyme]-L-cysteine + [acceptor protein]-N(6)-ubiquitinyl-L-lysine.</text>
        <dbReference type="EC" id="2.3.2.31"/>
    </reaction>
</comment>
<dbReference type="Pfam" id="PF22191">
    <property type="entry name" value="IBR_1"/>
    <property type="match status" value="1"/>
</dbReference>
<dbReference type="FunFam" id="3.30.40.10:FF:000019">
    <property type="entry name" value="RBR-type E3 ubiquitin transferase"/>
    <property type="match status" value="1"/>
</dbReference>
<dbReference type="GO" id="GO:0016567">
    <property type="term" value="P:protein ubiquitination"/>
    <property type="evidence" value="ECO:0007669"/>
    <property type="project" value="InterPro"/>
</dbReference>
<evidence type="ECO:0000256" key="8">
    <source>
        <dbReference type="ARBA" id="ARBA00022723"/>
    </source>
</evidence>
<dbReference type="InterPro" id="IPR002867">
    <property type="entry name" value="IBR_dom"/>
</dbReference>
<evidence type="ECO:0000256" key="14">
    <source>
        <dbReference type="SAM" id="MobiDB-lite"/>
    </source>
</evidence>